<evidence type="ECO:0000256" key="1">
    <source>
        <dbReference type="ARBA" id="ARBA00000085"/>
    </source>
</evidence>
<dbReference type="GO" id="GO:0004673">
    <property type="term" value="F:protein histidine kinase activity"/>
    <property type="evidence" value="ECO:0007669"/>
    <property type="project" value="UniProtKB-EC"/>
</dbReference>
<dbReference type="Gene3D" id="2.30.30.40">
    <property type="entry name" value="SH3 Domains"/>
    <property type="match status" value="1"/>
</dbReference>
<evidence type="ECO:0000256" key="3">
    <source>
        <dbReference type="ARBA" id="ARBA00022553"/>
    </source>
</evidence>
<dbReference type="GO" id="GO:0006935">
    <property type="term" value="P:chemotaxis"/>
    <property type="evidence" value="ECO:0007669"/>
    <property type="project" value="InterPro"/>
</dbReference>
<dbReference type="CDD" id="cd16916">
    <property type="entry name" value="HATPase_CheA-like"/>
    <property type="match status" value="1"/>
</dbReference>
<dbReference type="InterPro" id="IPR003594">
    <property type="entry name" value="HATPase_dom"/>
</dbReference>
<dbReference type="GO" id="GO:0007165">
    <property type="term" value="P:signal transduction"/>
    <property type="evidence" value="ECO:0007669"/>
    <property type="project" value="InterPro"/>
</dbReference>
<dbReference type="PROSITE" id="PS50109">
    <property type="entry name" value="HIS_KIN"/>
    <property type="match status" value="1"/>
</dbReference>
<dbReference type="InterPro" id="IPR002545">
    <property type="entry name" value="CheW-lke_dom"/>
</dbReference>
<protein>
    <recommendedName>
        <fullName evidence="2">histidine kinase</fullName>
        <ecNumber evidence="2">2.7.13.3</ecNumber>
    </recommendedName>
</protein>
<dbReference type="InterPro" id="IPR051315">
    <property type="entry name" value="Bact_Chemotaxis_CheA"/>
</dbReference>
<dbReference type="InterPro" id="IPR036061">
    <property type="entry name" value="CheW-like_dom_sf"/>
</dbReference>
<comment type="catalytic activity">
    <reaction evidence="1">
        <text>ATP + protein L-histidine = ADP + protein N-phospho-L-histidine.</text>
        <dbReference type="EC" id="2.7.13.3"/>
    </reaction>
</comment>
<dbReference type="EC" id="2.7.13.3" evidence="2"/>
<evidence type="ECO:0000313" key="8">
    <source>
        <dbReference type="EMBL" id="VAW92828.1"/>
    </source>
</evidence>
<dbReference type="SUPFAM" id="SSF55874">
    <property type="entry name" value="ATPase domain of HSP90 chaperone/DNA topoisomerase II/histidine kinase"/>
    <property type="match status" value="1"/>
</dbReference>
<dbReference type="PANTHER" id="PTHR43395:SF10">
    <property type="entry name" value="CHEMOTAXIS PROTEIN CHEA"/>
    <property type="match status" value="1"/>
</dbReference>
<evidence type="ECO:0000256" key="4">
    <source>
        <dbReference type="ARBA" id="ARBA00022679"/>
    </source>
</evidence>
<dbReference type="EMBL" id="UOFU01000010">
    <property type="protein sequence ID" value="VAW92828.1"/>
    <property type="molecule type" value="Genomic_DNA"/>
</dbReference>
<gene>
    <name evidence="8" type="ORF">MNBD_GAMMA20-1429</name>
</gene>
<dbReference type="SMART" id="SM00387">
    <property type="entry name" value="HATPase_c"/>
    <property type="match status" value="1"/>
</dbReference>
<evidence type="ECO:0000259" key="6">
    <source>
        <dbReference type="PROSITE" id="PS50109"/>
    </source>
</evidence>
<dbReference type="InterPro" id="IPR005467">
    <property type="entry name" value="His_kinase_dom"/>
</dbReference>
<dbReference type="CDD" id="cd00731">
    <property type="entry name" value="CheA_reg"/>
    <property type="match status" value="1"/>
</dbReference>
<evidence type="ECO:0000259" key="7">
    <source>
        <dbReference type="PROSITE" id="PS50851"/>
    </source>
</evidence>
<dbReference type="FunFam" id="2.30.30.40:FF:000048">
    <property type="entry name" value="Chemotaxis protein CheA, putative"/>
    <property type="match status" value="1"/>
</dbReference>
<dbReference type="SMART" id="SM00260">
    <property type="entry name" value="CheW"/>
    <property type="match status" value="1"/>
</dbReference>
<evidence type="ECO:0000256" key="5">
    <source>
        <dbReference type="ARBA" id="ARBA00022777"/>
    </source>
</evidence>
<feature type="non-terminal residue" evidence="8">
    <location>
        <position position="1"/>
    </location>
</feature>
<sequence>DKTVMEKIGDPLVHLVRNAVDHGIETPEKRLAAGKSETGTVNLNAYHQGGNILIEISDDGAGLNRDRILAKAIERGLASSDDNPSDAEIFDFLFQPGFSTADVVSDVSGRGVGMDVVKRNITALGGAIDVESRPGNGSTFTIRLPLTLAILDGQLIRVGEQTFIIPLVSIIESLQVEPVRVNAIAGSAELYKLRDDYLPVIRLYDAFGLKPDSINLEDGLLVVVEGHGQQAGLLVDDLLAQQQVVIKSLETNFKKVGGISGATILGDGTVALIVDIGGIIQLSQNGSYKRASNAAA</sequence>
<dbReference type="InterPro" id="IPR036890">
    <property type="entry name" value="HATPase_C_sf"/>
</dbReference>
<dbReference type="PROSITE" id="PS50851">
    <property type="entry name" value="CHEW"/>
    <property type="match status" value="1"/>
</dbReference>
<organism evidence="8">
    <name type="scientific">hydrothermal vent metagenome</name>
    <dbReference type="NCBI Taxonomy" id="652676"/>
    <lineage>
        <taxon>unclassified sequences</taxon>
        <taxon>metagenomes</taxon>
        <taxon>ecological metagenomes</taxon>
    </lineage>
</organism>
<proteinExistence type="predicted"/>
<dbReference type="InterPro" id="IPR004358">
    <property type="entry name" value="Sig_transdc_His_kin-like_C"/>
</dbReference>
<dbReference type="Gene3D" id="3.30.565.10">
    <property type="entry name" value="Histidine kinase-like ATPase, C-terminal domain"/>
    <property type="match status" value="1"/>
</dbReference>
<feature type="domain" description="Histidine kinase" evidence="6">
    <location>
        <begin position="1"/>
        <end position="148"/>
    </location>
</feature>
<dbReference type="SUPFAM" id="SSF50341">
    <property type="entry name" value="CheW-like"/>
    <property type="match status" value="1"/>
</dbReference>
<dbReference type="Pfam" id="PF02518">
    <property type="entry name" value="HATPase_c"/>
    <property type="match status" value="1"/>
</dbReference>
<feature type="domain" description="CheW-like" evidence="7">
    <location>
        <begin position="150"/>
        <end position="285"/>
    </location>
</feature>
<evidence type="ECO:0000256" key="2">
    <source>
        <dbReference type="ARBA" id="ARBA00012438"/>
    </source>
</evidence>
<dbReference type="PRINTS" id="PR00344">
    <property type="entry name" value="BCTRLSENSOR"/>
</dbReference>
<accession>A0A3B0ZH74</accession>
<keyword evidence="5 8" id="KW-0418">Kinase</keyword>
<dbReference type="Pfam" id="PF01584">
    <property type="entry name" value="CheW"/>
    <property type="match status" value="1"/>
</dbReference>
<dbReference type="AlphaFoldDB" id="A0A3B0ZH74"/>
<reference evidence="8" key="1">
    <citation type="submission" date="2018-06" db="EMBL/GenBank/DDBJ databases">
        <authorList>
            <person name="Zhirakovskaya E."/>
        </authorList>
    </citation>
    <scope>NUCLEOTIDE SEQUENCE</scope>
</reference>
<keyword evidence="3" id="KW-0597">Phosphoprotein</keyword>
<dbReference type="FunFam" id="3.30.565.10:FF:000016">
    <property type="entry name" value="Chemotaxis protein CheA, putative"/>
    <property type="match status" value="1"/>
</dbReference>
<keyword evidence="4" id="KW-0808">Transferase</keyword>
<dbReference type="PANTHER" id="PTHR43395">
    <property type="entry name" value="SENSOR HISTIDINE KINASE CHEA"/>
    <property type="match status" value="1"/>
</dbReference>
<name>A0A3B0ZH74_9ZZZZ</name>